<feature type="domain" description="C2H2-type" evidence="10">
    <location>
        <begin position="594"/>
        <end position="622"/>
    </location>
</feature>
<dbReference type="InterPro" id="IPR013087">
    <property type="entry name" value="Znf_C2H2_type"/>
</dbReference>
<dbReference type="PANTHER" id="PTHR24394">
    <property type="entry name" value="ZINC FINGER PROTEIN"/>
    <property type="match status" value="1"/>
</dbReference>
<dbReference type="Pfam" id="PF07707">
    <property type="entry name" value="BACK"/>
    <property type="match status" value="1"/>
</dbReference>
<comment type="subcellular location">
    <subcellularLocation>
        <location evidence="1">Nucleus</location>
    </subcellularLocation>
</comment>
<reference evidence="11 12" key="1">
    <citation type="submission" date="2024-11" db="EMBL/GenBank/DDBJ databases">
        <title>Chromosome-level genome assembly of the freshwater bivalve Anodonta woodiana.</title>
        <authorList>
            <person name="Chen X."/>
        </authorList>
    </citation>
    <scope>NUCLEOTIDE SEQUENCE [LARGE SCALE GENOMIC DNA]</scope>
    <source>
        <strain evidence="11">MN2024</strain>
        <tissue evidence="11">Gills</tissue>
    </source>
</reference>
<keyword evidence="6" id="KW-0539">Nucleus</keyword>
<evidence type="ECO:0000256" key="2">
    <source>
        <dbReference type="ARBA" id="ARBA00022723"/>
    </source>
</evidence>
<dbReference type="Gene3D" id="3.30.160.60">
    <property type="entry name" value="Classic Zinc Finger"/>
    <property type="match status" value="6"/>
</dbReference>
<dbReference type="PROSITE" id="PS00028">
    <property type="entry name" value="ZINC_FINGER_C2H2_1"/>
    <property type="match status" value="7"/>
</dbReference>
<organism evidence="11 12">
    <name type="scientific">Sinanodonta woodiana</name>
    <name type="common">Chinese pond mussel</name>
    <name type="synonym">Anodonta woodiana</name>
    <dbReference type="NCBI Taxonomy" id="1069815"/>
    <lineage>
        <taxon>Eukaryota</taxon>
        <taxon>Metazoa</taxon>
        <taxon>Spiralia</taxon>
        <taxon>Lophotrochozoa</taxon>
        <taxon>Mollusca</taxon>
        <taxon>Bivalvia</taxon>
        <taxon>Autobranchia</taxon>
        <taxon>Heteroconchia</taxon>
        <taxon>Palaeoheterodonta</taxon>
        <taxon>Unionida</taxon>
        <taxon>Unionoidea</taxon>
        <taxon>Unionidae</taxon>
        <taxon>Unioninae</taxon>
        <taxon>Sinanodonta</taxon>
    </lineage>
</organism>
<gene>
    <name evidence="11" type="ORF">ACJMK2_003820</name>
</gene>
<dbReference type="PROSITE" id="PS50157">
    <property type="entry name" value="ZINC_FINGER_C2H2_2"/>
    <property type="match status" value="7"/>
</dbReference>
<evidence type="ECO:0000256" key="8">
    <source>
        <dbReference type="SAM" id="MobiDB-lite"/>
    </source>
</evidence>
<dbReference type="PROSITE" id="PS50097">
    <property type="entry name" value="BTB"/>
    <property type="match status" value="1"/>
</dbReference>
<keyword evidence="12" id="KW-1185">Reference proteome</keyword>
<evidence type="ECO:0000259" key="10">
    <source>
        <dbReference type="PROSITE" id="PS50157"/>
    </source>
</evidence>
<dbReference type="Pfam" id="PF00651">
    <property type="entry name" value="BTB"/>
    <property type="match status" value="1"/>
</dbReference>
<dbReference type="Pfam" id="PF13912">
    <property type="entry name" value="zf-C2H2_6"/>
    <property type="match status" value="1"/>
</dbReference>
<keyword evidence="3" id="KW-0677">Repeat</keyword>
<dbReference type="InterPro" id="IPR011333">
    <property type="entry name" value="SKP1/BTB/POZ_sf"/>
</dbReference>
<dbReference type="SUPFAM" id="SSF57667">
    <property type="entry name" value="beta-beta-alpha zinc fingers"/>
    <property type="match status" value="4"/>
</dbReference>
<dbReference type="InterPro" id="IPR011705">
    <property type="entry name" value="BACK"/>
</dbReference>
<feature type="domain" description="C2H2-type" evidence="10">
    <location>
        <begin position="452"/>
        <end position="480"/>
    </location>
</feature>
<feature type="domain" description="C2H2-type" evidence="10">
    <location>
        <begin position="509"/>
        <end position="536"/>
    </location>
</feature>
<dbReference type="InterPro" id="IPR000210">
    <property type="entry name" value="BTB/POZ_dom"/>
</dbReference>
<feature type="domain" description="C2H2-type" evidence="10">
    <location>
        <begin position="565"/>
        <end position="593"/>
    </location>
</feature>
<dbReference type="GO" id="GO:0005634">
    <property type="term" value="C:nucleus"/>
    <property type="evidence" value="ECO:0007669"/>
    <property type="project" value="UniProtKB-SubCell"/>
</dbReference>
<dbReference type="Pfam" id="PF00096">
    <property type="entry name" value="zf-C2H2"/>
    <property type="match status" value="5"/>
</dbReference>
<evidence type="ECO:0000256" key="1">
    <source>
        <dbReference type="ARBA" id="ARBA00004123"/>
    </source>
</evidence>
<dbReference type="FunFam" id="3.30.160.60:FF:002343">
    <property type="entry name" value="Zinc finger protein 33A"/>
    <property type="match status" value="1"/>
</dbReference>
<feature type="domain" description="C2H2-type" evidence="10">
    <location>
        <begin position="481"/>
        <end position="508"/>
    </location>
</feature>
<feature type="region of interest" description="Disordered" evidence="8">
    <location>
        <begin position="630"/>
        <end position="650"/>
    </location>
</feature>
<protein>
    <submittedName>
        <fullName evidence="11">Uncharacterized protein</fullName>
    </submittedName>
</protein>
<dbReference type="Gene3D" id="1.25.40.420">
    <property type="match status" value="1"/>
</dbReference>
<evidence type="ECO:0000259" key="9">
    <source>
        <dbReference type="PROSITE" id="PS50097"/>
    </source>
</evidence>
<dbReference type="FunFam" id="3.30.160.60:FF:000096">
    <property type="entry name" value="Zinc finger and BTB domain-containing protein 18 isoform 1"/>
    <property type="match status" value="1"/>
</dbReference>
<dbReference type="SMART" id="SM00875">
    <property type="entry name" value="BACK"/>
    <property type="match status" value="1"/>
</dbReference>
<accession>A0ABD3Y2B5</accession>
<evidence type="ECO:0000256" key="6">
    <source>
        <dbReference type="ARBA" id="ARBA00023242"/>
    </source>
</evidence>
<name>A0ABD3Y2B5_SINWO</name>
<feature type="domain" description="BTB" evidence="9">
    <location>
        <begin position="31"/>
        <end position="99"/>
    </location>
</feature>
<proteinExistence type="predicted"/>
<dbReference type="InterPro" id="IPR036236">
    <property type="entry name" value="Znf_C2H2_sf"/>
</dbReference>
<dbReference type="Proteomes" id="UP001634394">
    <property type="component" value="Unassembled WGS sequence"/>
</dbReference>
<feature type="domain" description="C2H2-type" evidence="10">
    <location>
        <begin position="323"/>
        <end position="350"/>
    </location>
</feature>
<dbReference type="Gene3D" id="3.30.710.10">
    <property type="entry name" value="Potassium Channel Kv1.1, Chain A"/>
    <property type="match status" value="1"/>
</dbReference>
<feature type="compositionally biased region" description="Polar residues" evidence="8">
    <location>
        <begin position="630"/>
        <end position="644"/>
    </location>
</feature>
<evidence type="ECO:0000256" key="7">
    <source>
        <dbReference type="PROSITE-ProRule" id="PRU00042"/>
    </source>
</evidence>
<dbReference type="FunFam" id="3.30.160.60:FF:000624">
    <property type="entry name" value="zinc finger protein 697"/>
    <property type="match status" value="1"/>
</dbReference>
<keyword evidence="2" id="KW-0479">Metal-binding</keyword>
<dbReference type="SMART" id="SM00355">
    <property type="entry name" value="ZnF_C2H2"/>
    <property type="match status" value="7"/>
</dbReference>
<dbReference type="EMBL" id="JBJQND010000001">
    <property type="protein sequence ID" value="KAL3891562.1"/>
    <property type="molecule type" value="Genomic_DNA"/>
</dbReference>
<evidence type="ECO:0000313" key="12">
    <source>
        <dbReference type="Proteomes" id="UP001634394"/>
    </source>
</evidence>
<dbReference type="GO" id="GO:0008270">
    <property type="term" value="F:zinc ion binding"/>
    <property type="evidence" value="ECO:0007669"/>
    <property type="project" value="UniProtKB-KW"/>
</dbReference>
<evidence type="ECO:0000256" key="4">
    <source>
        <dbReference type="ARBA" id="ARBA00022771"/>
    </source>
</evidence>
<keyword evidence="5" id="KW-0862">Zinc</keyword>
<evidence type="ECO:0000256" key="3">
    <source>
        <dbReference type="ARBA" id="ARBA00022737"/>
    </source>
</evidence>
<dbReference type="SUPFAM" id="SSF54695">
    <property type="entry name" value="POZ domain"/>
    <property type="match status" value="1"/>
</dbReference>
<evidence type="ECO:0000256" key="5">
    <source>
        <dbReference type="ARBA" id="ARBA00022833"/>
    </source>
</evidence>
<keyword evidence="4 7" id="KW-0863">Zinc-finger</keyword>
<dbReference type="SMART" id="SM00225">
    <property type="entry name" value="BTB"/>
    <property type="match status" value="1"/>
</dbReference>
<dbReference type="PANTHER" id="PTHR24394:SF29">
    <property type="entry name" value="MYONEURIN"/>
    <property type="match status" value="1"/>
</dbReference>
<evidence type="ECO:0000313" key="11">
    <source>
        <dbReference type="EMBL" id="KAL3891562.1"/>
    </source>
</evidence>
<sequence>MMENSIHYTSPNHADDLIGSINSLRQQQNLCDVIIYLGDLTLPAHRLVLTACSPYFSNLFSSRGTPPGGSVDVILEGLNPKSVESIIEFFYTCAISVTDDNVWDILPAASTLQAHEIQNVCSGFLSSQIQLKNCMQIYEIASHCNCLDLKNEAADFIQKNFDMILQEDTFCELSFKEMMCQLKQLMVGVISEDELYKAIMAWILQCAEERQQHAAQIVAEFPTLKSHLLKSIPEEYFESSESDFVDLKPSNHSSYKDVSVQLRVTRSGHNDNNHHKVTKSRSHCQDAVTVNSMNDNIFERNANSNHSISSSHSQYEDEKPSLHMCLFCSKVFLSYSNYEEHVRSHAEARPKSKLEQSLISLKSIKTEKDNPKSYSNHIDSLSDLLDHEEMDLQKYSQDKSNKGDILIKVDPKGSPLNRIVDISPHFDQESLLGPNKETSHPVQKIEVRNGKHICPLCDKLFSGRKNVMKHIRTVHSDSLEHSCDICSKKYSTKSNLQIHMRTHSGERPFACTHCDKSFNTYCVLRIHLRTHTGEKPFVCSTCGIAFAKNIHLKRHVAIHTGEKPHECDICRKRFSRSDHLKRHVQSIHTQSRPHICVLCGKDFVRKYELNKHLKVQHSGLSVTDLNASESGSLDGSLIQNSNDTDGPEIS</sequence>
<comment type="caution">
    <text evidence="11">The sequence shown here is derived from an EMBL/GenBank/DDBJ whole genome shotgun (WGS) entry which is preliminary data.</text>
</comment>
<dbReference type="FunFam" id="3.30.160.60:FF:000671">
    <property type="entry name" value="Zinc finger protein 26"/>
    <property type="match status" value="1"/>
</dbReference>
<feature type="domain" description="C2H2-type" evidence="10">
    <location>
        <begin position="537"/>
        <end position="564"/>
    </location>
</feature>
<dbReference type="AlphaFoldDB" id="A0ABD3Y2B5"/>